<gene>
    <name evidence="5" type="ORF">DCHRY22_LOCUS13495</name>
</gene>
<evidence type="ECO:0000313" key="5">
    <source>
        <dbReference type="EMBL" id="CAG9580020.1"/>
    </source>
</evidence>
<name>A0A8J2W9B8_9NEOP</name>
<dbReference type="EMBL" id="CAKASE010000079">
    <property type="protein sequence ID" value="CAG9580020.1"/>
    <property type="molecule type" value="Genomic_DNA"/>
</dbReference>
<evidence type="ECO:0000256" key="3">
    <source>
        <dbReference type="ARBA" id="ARBA00022833"/>
    </source>
</evidence>
<dbReference type="Pfam" id="PF04500">
    <property type="entry name" value="FLYWCH"/>
    <property type="match status" value="1"/>
</dbReference>
<dbReference type="Proteomes" id="UP000789524">
    <property type="component" value="Unassembled WGS sequence"/>
</dbReference>
<comment type="caution">
    <text evidence="5">The sequence shown here is derived from an EMBL/GenBank/DDBJ whole genome shotgun (WGS) entry which is preliminary data.</text>
</comment>
<protein>
    <submittedName>
        <fullName evidence="5">(African queen) hypothetical protein</fullName>
    </submittedName>
</protein>
<evidence type="ECO:0000313" key="6">
    <source>
        <dbReference type="Proteomes" id="UP000789524"/>
    </source>
</evidence>
<dbReference type="GO" id="GO:0008270">
    <property type="term" value="F:zinc ion binding"/>
    <property type="evidence" value="ECO:0007669"/>
    <property type="project" value="UniProtKB-KW"/>
</dbReference>
<evidence type="ECO:0000259" key="4">
    <source>
        <dbReference type="Pfam" id="PF04500"/>
    </source>
</evidence>
<dbReference type="AlphaFoldDB" id="A0A8J2W9B8"/>
<dbReference type="InterPro" id="IPR007588">
    <property type="entry name" value="Znf_FLYWCH"/>
</dbReference>
<accession>A0A8J2W9B8</accession>
<reference evidence="5" key="1">
    <citation type="submission" date="2021-09" db="EMBL/GenBank/DDBJ databases">
        <authorList>
            <person name="Martin H S."/>
        </authorList>
    </citation>
    <scope>NUCLEOTIDE SEQUENCE</scope>
</reference>
<keyword evidence="2" id="KW-0863">Zinc-finger</keyword>
<proteinExistence type="predicted"/>
<sequence>MDGVFTRGDLTHIHAAPSYIRVFYRTSSRGTRQLVVNGHPFICRSYCLNHIKKTWKCASSSDCTAKVHTLEDKIVILNNDHSHPLNNSYGQHKFTFS</sequence>
<dbReference type="OrthoDB" id="167578at2759"/>
<evidence type="ECO:0000256" key="2">
    <source>
        <dbReference type="ARBA" id="ARBA00022771"/>
    </source>
</evidence>
<keyword evidence="6" id="KW-1185">Reference proteome</keyword>
<organism evidence="5 6">
    <name type="scientific">Danaus chrysippus</name>
    <name type="common">African queen</name>
    <dbReference type="NCBI Taxonomy" id="151541"/>
    <lineage>
        <taxon>Eukaryota</taxon>
        <taxon>Metazoa</taxon>
        <taxon>Ecdysozoa</taxon>
        <taxon>Arthropoda</taxon>
        <taxon>Hexapoda</taxon>
        <taxon>Insecta</taxon>
        <taxon>Pterygota</taxon>
        <taxon>Neoptera</taxon>
        <taxon>Endopterygota</taxon>
        <taxon>Lepidoptera</taxon>
        <taxon>Glossata</taxon>
        <taxon>Ditrysia</taxon>
        <taxon>Papilionoidea</taxon>
        <taxon>Nymphalidae</taxon>
        <taxon>Danainae</taxon>
        <taxon>Danaini</taxon>
        <taxon>Danaina</taxon>
        <taxon>Danaus</taxon>
        <taxon>Anosia</taxon>
    </lineage>
</organism>
<evidence type="ECO:0000256" key="1">
    <source>
        <dbReference type="ARBA" id="ARBA00022723"/>
    </source>
</evidence>
<keyword evidence="3" id="KW-0862">Zinc</keyword>
<feature type="domain" description="FLYWCH-type" evidence="4">
    <location>
        <begin position="25"/>
        <end position="83"/>
    </location>
</feature>
<keyword evidence="1" id="KW-0479">Metal-binding</keyword>
<dbReference type="Gene3D" id="2.20.25.240">
    <property type="match status" value="1"/>
</dbReference>